<evidence type="ECO:0000313" key="3">
    <source>
        <dbReference type="EMBL" id="APX26329.1"/>
    </source>
</evidence>
<reference evidence="3 4" key="1">
    <citation type="submission" date="2016-03" db="EMBL/GenBank/DDBJ databases">
        <title>Deep-sea bacteria in the southern Pacific.</title>
        <authorList>
            <person name="Tang K."/>
        </authorList>
    </citation>
    <scope>NUCLEOTIDE SEQUENCE [LARGE SCALE GENOMIC DNA]</scope>
    <source>
        <strain evidence="3 4">JLT2016</strain>
        <plasmid evidence="4">Plasmid ptpro6</plasmid>
    </source>
</reference>
<evidence type="ECO:0000259" key="1">
    <source>
        <dbReference type="Pfam" id="PF01548"/>
    </source>
</evidence>
<dbReference type="InterPro" id="IPR047650">
    <property type="entry name" value="Transpos_IS110"/>
</dbReference>
<dbReference type="KEGG" id="tpro:Ga0080559_TMP5229"/>
<dbReference type="GO" id="GO:0006313">
    <property type="term" value="P:DNA transposition"/>
    <property type="evidence" value="ECO:0007669"/>
    <property type="project" value="InterPro"/>
</dbReference>
<dbReference type="EMBL" id="CP014802">
    <property type="protein sequence ID" value="APX26329.1"/>
    <property type="molecule type" value="Genomic_DNA"/>
</dbReference>
<dbReference type="RefSeq" id="WP_076625965.1">
    <property type="nucleotide sequence ID" value="NZ_BMEW01000010.1"/>
</dbReference>
<accession>A0A1U7DDW3</accession>
<dbReference type="GO" id="GO:0003677">
    <property type="term" value="F:DNA binding"/>
    <property type="evidence" value="ECO:0007669"/>
    <property type="project" value="InterPro"/>
</dbReference>
<dbReference type="InterPro" id="IPR003346">
    <property type="entry name" value="Transposase_20"/>
</dbReference>
<geneLocation type="plasmid" evidence="4">
    <name>ptpro6</name>
</geneLocation>
<dbReference type="AlphaFoldDB" id="A0A1U7DDW3"/>
<dbReference type="Proteomes" id="UP000186559">
    <property type="component" value="Plasmid pTPRO6"/>
</dbReference>
<organism evidence="3 4">
    <name type="scientific">Salipiger profundus</name>
    <dbReference type="NCBI Taxonomy" id="1229727"/>
    <lineage>
        <taxon>Bacteria</taxon>
        <taxon>Pseudomonadati</taxon>
        <taxon>Pseudomonadota</taxon>
        <taxon>Alphaproteobacteria</taxon>
        <taxon>Rhodobacterales</taxon>
        <taxon>Roseobacteraceae</taxon>
        <taxon>Salipiger</taxon>
    </lineage>
</organism>
<dbReference type="InterPro" id="IPR002525">
    <property type="entry name" value="Transp_IS110-like_N"/>
</dbReference>
<keyword evidence="4" id="KW-1185">Reference proteome</keyword>
<dbReference type="Pfam" id="PF01548">
    <property type="entry name" value="DEDD_Tnp_IS110"/>
    <property type="match status" value="1"/>
</dbReference>
<dbReference type="PANTHER" id="PTHR33055">
    <property type="entry name" value="TRANSPOSASE FOR INSERTION SEQUENCE ELEMENT IS1111A"/>
    <property type="match status" value="1"/>
</dbReference>
<dbReference type="NCBIfam" id="NF033542">
    <property type="entry name" value="transpos_IS110"/>
    <property type="match status" value="1"/>
</dbReference>
<feature type="domain" description="Transposase IS110-like N-terminal" evidence="1">
    <location>
        <begin position="7"/>
        <end position="154"/>
    </location>
</feature>
<gene>
    <name evidence="3" type="ORF">Ga0080559_TMP5229</name>
</gene>
<dbReference type="GO" id="GO:0004803">
    <property type="term" value="F:transposase activity"/>
    <property type="evidence" value="ECO:0007669"/>
    <property type="project" value="InterPro"/>
</dbReference>
<evidence type="ECO:0000259" key="2">
    <source>
        <dbReference type="Pfam" id="PF02371"/>
    </source>
</evidence>
<protein>
    <submittedName>
        <fullName evidence="3">Transposase</fullName>
    </submittedName>
</protein>
<name>A0A1U7DDW3_9RHOB</name>
<dbReference type="PANTHER" id="PTHR33055:SF3">
    <property type="entry name" value="PUTATIVE TRANSPOSASE FOR IS117-RELATED"/>
    <property type="match status" value="1"/>
</dbReference>
<proteinExistence type="predicted"/>
<feature type="domain" description="Transposase IS116/IS110/IS902 C-terminal" evidence="2">
    <location>
        <begin position="229"/>
        <end position="298"/>
    </location>
</feature>
<sequence>MREKLFVGLDVHKRNISVGVAEEGRTGEVRFLGDIENSPIAINGLLKKLAKQDRQIEFCYEAGPCGYGIYRQIIAAGHDCCVIAPTKIAIAPGERVKTDRRDAQRLAVLHRAGELTPVWVPDLKHEAMRDLIRARMDAVRQVTTARHQLSAFLLRHGRVYAPNRKPWTKIHSRWLGSQNFDEPAQQIVFQDYVQAVWNAVERRDNMVRRIEELTPDWSLRDFVYALRCFRGLDLVSAATLAASVGDVTRFDTSRQLMGYLGLTPSEYSSGGSVRRGGITKTGNREARRMLVEAAWSYRFPAKVAQHKARILEAQPKPVRDLAWKAQERLCKRYRTLEARGKKSTIIAVAIARELAGFVWAVGHEMRPLSE</sequence>
<keyword evidence="3" id="KW-0614">Plasmid</keyword>
<dbReference type="Pfam" id="PF02371">
    <property type="entry name" value="Transposase_20"/>
    <property type="match status" value="1"/>
</dbReference>
<evidence type="ECO:0000313" key="4">
    <source>
        <dbReference type="Proteomes" id="UP000186559"/>
    </source>
</evidence>